<evidence type="ECO:0000256" key="3">
    <source>
        <dbReference type="ARBA" id="ARBA00023002"/>
    </source>
</evidence>
<dbReference type="InterPro" id="IPR050364">
    <property type="entry name" value="Cytochrome_P450_fung"/>
</dbReference>
<evidence type="ECO:0000256" key="5">
    <source>
        <dbReference type="PIRSR" id="PIRSR602401-1"/>
    </source>
</evidence>
<accession>A0AAJ0BF54</accession>
<feature type="binding site" description="axial binding residue" evidence="5">
    <location>
        <position position="439"/>
    </location>
    <ligand>
        <name>heme</name>
        <dbReference type="ChEBI" id="CHEBI:30413"/>
    </ligand>
    <ligandPart>
        <name>Fe</name>
        <dbReference type="ChEBI" id="CHEBI:18248"/>
    </ligandPart>
</feature>
<evidence type="ECO:0000256" key="6">
    <source>
        <dbReference type="RuleBase" id="RU000461"/>
    </source>
</evidence>
<dbReference type="GO" id="GO:0020037">
    <property type="term" value="F:heme binding"/>
    <property type="evidence" value="ECO:0007669"/>
    <property type="project" value="InterPro"/>
</dbReference>
<keyword evidence="2 5" id="KW-0479">Metal-binding</keyword>
<dbReference type="InterPro" id="IPR001128">
    <property type="entry name" value="Cyt_P450"/>
</dbReference>
<dbReference type="PANTHER" id="PTHR46300:SF5">
    <property type="entry name" value="CYTOCHROME P450"/>
    <property type="match status" value="1"/>
</dbReference>
<organism evidence="7 8">
    <name type="scientific">Echria macrotheca</name>
    <dbReference type="NCBI Taxonomy" id="438768"/>
    <lineage>
        <taxon>Eukaryota</taxon>
        <taxon>Fungi</taxon>
        <taxon>Dikarya</taxon>
        <taxon>Ascomycota</taxon>
        <taxon>Pezizomycotina</taxon>
        <taxon>Sordariomycetes</taxon>
        <taxon>Sordariomycetidae</taxon>
        <taxon>Sordariales</taxon>
        <taxon>Schizotheciaceae</taxon>
        <taxon>Echria</taxon>
    </lineage>
</organism>
<dbReference type="PROSITE" id="PS00086">
    <property type="entry name" value="CYTOCHROME_P450"/>
    <property type="match status" value="1"/>
</dbReference>
<comment type="caution">
    <text evidence="7">The sequence shown here is derived from an EMBL/GenBank/DDBJ whole genome shotgun (WGS) entry which is preliminary data.</text>
</comment>
<dbReference type="GO" id="GO:0016705">
    <property type="term" value="F:oxidoreductase activity, acting on paired donors, with incorporation or reduction of molecular oxygen"/>
    <property type="evidence" value="ECO:0007669"/>
    <property type="project" value="InterPro"/>
</dbReference>
<keyword evidence="4 5" id="KW-0408">Iron</keyword>
<evidence type="ECO:0000313" key="7">
    <source>
        <dbReference type="EMBL" id="KAK1757145.1"/>
    </source>
</evidence>
<dbReference type="InterPro" id="IPR002401">
    <property type="entry name" value="Cyt_P450_E_grp-I"/>
</dbReference>
<keyword evidence="5 6" id="KW-0349">Heme</keyword>
<keyword evidence="3 6" id="KW-0560">Oxidoreductase</keyword>
<dbReference type="Gene3D" id="1.10.630.10">
    <property type="entry name" value="Cytochrome P450"/>
    <property type="match status" value="1"/>
</dbReference>
<protein>
    <submittedName>
        <fullName evidence="7">Cytochrome P450 1A2</fullName>
    </submittedName>
</protein>
<dbReference type="PANTHER" id="PTHR46300">
    <property type="entry name" value="P450, PUTATIVE (EUROFUNG)-RELATED-RELATED"/>
    <property type="match status" value="1"/>
</dbReference>
<dbReference type="PRINTS" id="PR00385">
    <property type="entry name" value="P450"/>
</dbReference>
<proteinExistence type="inferred from homology"/>
<gene>
    <name evidence="7" type="ORF">QBC47DRAFT_451575</name>
</gene>
<dbReference type="InterPro" id="IPR036396">
    <property type="entry name" value="Cyt_P450_sf"/>
</dbReference>
<dbReference type="CDD" id="cd11065">
    <property type="entry name" value="CYP64-like"/>
    <property type="match status" value="1"/>
</dbReference>
<dbReference type="EMBL" id="MU839831">
    <property type="protein sequence ID" value="KAK1757145.1"/>
    <property type="molecule type" value="Genomic_DNA"/>
</dbReference>
<keyword evidence="6" id="KW-0503">Monooxygenase</keyword>
<comment type="similarity">
    <text evidence="1 6">Belongs to the cytochrome P450 family.</text>
</comment>
<dbReference type="PRINTS" id="PR00463">
    <property type="entry name" value="EP450I"/>
</dbReference>
<evidence type="ECO:0000313" key="8">
    <source>
        <dbReference type="Proteomes" id="UP001239445"/>
    </source>
</evidence>
<name>A0AAJ0BF54_9PEZI</name>
<dbReference type="AlphaFoldDB" id="A0AAJ0BF54"/>
<evidence type="ECO:0000256" key="2">
    <source>
        <dbReference type="ARBA" id="ARBA00022723"/>
    </source>
</evidence>
<dbReference type="GO" id="GO:0004497">
    <property type="term" value="F:monooxygenase activity"/>
    <property type="evidence" value="ECO:0007669"/>
    <property type="project" value="UniProtKB-KW"/>
</dbReference>
<dbReference type="SUPFAM" id="SSF48264">
    <property type="entry name" value="Cytochrome P450"/>
    <property type="match status" value="1"/>
</dbReference>
<dbReference type="InterPro" id="IPR017972">
    <property type="entry name" value="Cyt_P450_CS"/>
</dbReference>
<keyword evidence="8" id="KW-1185">Reference proteome</keyword>
<evidence type="ECO:0000256" key="1">
    <source>
        <dbReference type="ARBA" id="ARBA00010617"/>
    </source>
</evidence>
<dbReference type="Pfam" id="PF00067">
    <property type="entry name" value="p450"/>
    <property type="match status" value="1"/>
</dbReference>
<dbReference type="Proteomes" id="UP001239445">
    <property type="component" value="Unassembled WGS sequence"/>
</dbReference>
<sequence length="517" mass="57804">MVPLLSSPSPFGEGAALGLIGAVAAVAGVLLPPGELLFGHYRVVPAEAAFKKYAEWGKQYKSDVLYFQTFGSRWIVLNSLKAAIDLLEKRGSNYADRPRFVMFEEMGWAPTLTWLRWGSKYQLHRRVLQPPFSKSRIGQYTDLQRREALIFCQGMINDSDNWPNAVRRCSVAIVLKIAYGLDVEGPESKWIGIAEDSADAIGKAGAPGSSILDLFPLTRYLPAWLPCMERLRYAHTWRSAIETITNLPFEASLNQMASNLDRRFFTHNRVAIHTEAAQQGVETEFDLEDIKGAAATVLIAGNDTTAATVMLLVLYLMQNPEVQQKAQAEVDRVVGRDRLPTCDDLPSLPYTRLVLNETYRMNPLSPLGIPHATVADDVYEGMFIPKGTTVYPNVWAMMHDENVYAEPHRFWPERYLPRGEGGNEEPLPVGNFGFGRRICIGRNLAENSLLIVLATMLATVDIGWPLGPDGKEQKFEPQWSFKGQATVVPFPTRINSRSEKAKKLLDVEVDAVTRKTF</sequence>
<reference evidence="7" key="1">
    <citation type="submission" date="2023-06" db="EMBL/GenBank/DDBJ databases">
        <title>Genome-scale phylogeny and comparative genomics of the fungal order Sordariales.</title>
        <authorList>
            <consortium name="Lawrence Berkeley National Laboratory"/>
            <person name="Hensen N."/>
            <person name="Bonometti L."/>
            <person name="Westerberg I."/>
            <person name="Brannstrom I.O."/>
            <person name="Guillou S."/>
            <person name="Cros-Aarteil S."/>
            <person name="Calhoun S."/>
            <person name="Haridas S."/>
            <person name="Kuo A."/>
            <person name="Mondo S."/>
            <person name="Pangilinan J."/>
            <person name="Riley R."/>
            <person name="Labutti K."/>
            <person name="Andreopoulos B."/>
            <person name="Lipzen A."/>
            <person name="Chen C."/>
            <person name="Yanf M."/>
            <person name="Daum C."/>
            <person name="Ng V."/>
            <person name="Clum A."/>
            <person name="Steindorff A."/>
            <person name="Ohm R."/>
            <person name="Martin F."/>
            <person name="Silar P."/>
            <person name="Natvig D."/>
            <person name="Lalanne C."/>
            <person name="Gautier V."/>
            <person name="Ament-Velasquez S.L."/>
            <person name="Kruys A."/>
            <person name="Hutchinson M.I."/>
            <person name="Powell A.J."/>
            <person name="Barry K."/>
            <person name="Miller A.N."/>
            <person name="Grigoriev I.V."/>
            <person name="Debuchy R."/>
            <person name="Gladieux P."/>
            <person name="Thoren M.H."/>
            <person name="Johannesson H."/>
        </authorList>
    </citation>
    <scope>NUCLEOTIDE SEQUENCE</scope>
    <source>
        <strain evidence="7">PSN4</strain>
    </source>
</reference>
<dbReference type="GO" id="GO:0005506">
    <property type="term" value="F:iron ion binding"/>
    <property type="evidence" value="ECO:0007669"/>
    <property type="project" value="InterPro"/>
</dbReference>
<evidence type="ECO:0000256" key="4">
    <source>
        <dbReference type="ARBA" id="ARBA00023004"/>
    </source>
</evidence>
<comment type="cofactor">
    <cofactor evidence="5">
        <name>heme</name>
        <dbReference type="ChEBI" id="CHEBI:30413"/>
    </cofactor>
</comment>